<keyword evidence="2" id="KW-1185">Reference proteome</keyword>
<reference evidence="1 2" key="1">
    <citation type="submission" date="2019-07" db="EMBL/GenBank/DDBJ databases">
        <title>Genome sequencing of lignin-degrading bacterial isolates.</title>
        <authorList>
            <person name="Gladden J."/>
        </authorList>
    </citation>
    <scope>NUCLEOTIDE SEQUENCE [LARGE SCALE GENOMIC DNA]</scope>
    <source>
        <strain evidence="1 2">J19</strain>
    </source>
</reference>
<comment type="caution">
    <text evidence="1">The sequence shown here is derived from an EMBL/GenBank/DDBJ whole genome shotgun (WGS) entry which is preliminary data.</text>
</comment>
<organism evidence="1 2">
    <name type="scientific">Pseudoxanthomonas taiwanensis J19</name>
    <dbReference type="NCBI Taxonomy" id="935569"/>
    <lineage>
        <taxon>Bacteria</taxon>
        <taxon>Pseudomonadati</taxon>
        <taxon>Pseudomonadota</taxon>
        <taxon>Gammaproteobacteria</taxon>
        <taxon>Lysobacterales</taxon>
        <taxon>Lysobacteraceae</taxon>
        <taxon>Pseudoxanthomonas</taxon>
    </lineage>
</organism>
<protein>
    <recommendedName>
        <fullName evidence="3">KTSC domain-containing protein</fullName>
    </recommendedName>
</protein>
<dbReference type="EMBL" id="VLJS01000015">
    <property type="protein sequence ID" value="TWH16804.1"/>
    <property type="molecule type" value="Genomic_DNA"/>
</dbReference>
<accession>A0A562E525</accession>
<dbReference type="AlphaFoldDB" id="A0A562E525"/>
<name>A0A562E525_9GAMM</name>
<evidence type="ECO:0000313" key="2">
    <source>
        <dbReference type="Proteomes" id="UP000321583"/>
    </source>
</evidence>
<dbReference type="OrthoDB" id="7775479at2"/>
<dbReference type="Proteomes" id="UP000321583">
    <property type="component" value="Unassembled WGS sequence"/>
</dbReference>
<evidence type="ECO:0000313" key="1">
    <source>
        <dbReference type="EMBL" id="TWH16804.1"/>
    </source>
</evidence>
<evidence type="ECO:0008006" key="3">
    <source>
        <dbReference type="Google" id="ProtNLM"/>
    </source>
</evidence>
<dbReference type="RefSeq" id="WP_019398379.1">
    <property type="nucleotide sequence ID" value="NZ_VLJS01000015.1"/>
</dbReference>
<proteinExistence type="predicted"/>
<sequence length="78" mass="8853">MKPYRGNDGDSGVDAYECGPGWIEVRFRRGGTYRYDARHPGSEHVLEMQRLAEAGDGLNTYINQFVRDDFAARQSLDP</sequence>
<gene>
    <name evidence="1" type="ORF">L613_011100000080</name>
</gene>